<proteinExistence type="inferred from homology"/>
<evidence type="ECO:0000256" key="10">
    <source>
        <dbReference type="SAM" id="MobiDB-lite"/>
    </source>
</evidence>
<keyword evidence="13" id="KW-0675">Receptor</keyword>
<keyword evidence="6 8" id="KW-0472">Membrane</keyword>
<dbReference type="PANTHER" id="PTHR47234:SF3">
    <property type="entry name" value="SECRETIN_TONB SHORT N-TERMINAL DOMAIN-CONTAINING PROTEIN"/>
    <property type="match status" value="1"/>
</dbReference>
<comment type="similarity">
    <text evidence="8 9">Belongs to the TonB-dependent receptor family.</text>
</comment>
<evidence type="ECO:0000256" key="5">
    <source>
        <dbReference type="ARBA" id="ARBA00023077"/>
    </source>
</evidence>
<keyword evidence="3 8" id="KW-1134">Transmembrane beta strand</keyword>
<evidence type="ECO:0000256" key="1">
    <source>
        <dbReference type="ARBA" id="ARBA00004571"/>
    </source>
</evidence>
<organism evidence="13 14">
    <name type="scientific">Gluconobacter cadivus</name>
    <dbReference type="NCBI Taxonomy" id="2728101"/>
    <lineage>
        <taxon>Bacteria</taxon>
        <taxon>Pseudomonadati</taxon>
        <taxon>Pseudomonadota</taxon>
        <taxon>Alphaproteobacteria</taxon>
        <taxon>Acetobacterales</taxon>
        <taxon>Acetobacteraceae</taxon>
        <taxon>Gluconobacter</taxon>
    </lineage>
</organism>
<comment type="caution">
    <text evidence="13">The sequence shown here is derived from an EMBL/GenBank/DDBJ whole genome shotgun (WGS) entry which is preliminary data.</text>
</comment>
<keyword evidence="5 9" id="KW-0798">TonB box</keyword>
<dbReference type="InterPro" id="IPR036942">
    <property type="entry name" value="Beta-barrel_TonB_sf"/>
</dbReference>
<evidence type="ECO:0000256" key="9">
    <source>
        <dbReference type="RuleBase" id="RU003357"/>
    </source>
</evidence>
<evidence type="ECO:0000256" key="3">
    <source>
        <dbReference type="ARBA" id="ARBA00022452"/>
    </source>
</evidence>
<reference evidence="13 14" key="2">
    <citation type="submission" date="2020-11" db="EMBL/GenBank/DDBJ databases">
        <title>Description of novel Gluconobacter species.</title>
        <authorList>
            <person name="Cleenwerck I."/>
            <person name="Cnockaert M."/>
            <person name="Borremans W."/>
            <person name="Wieme A.D."/>
            <person name="De Vuyst L."/>
            <person name="Vandamme P."/>
        </authorList>
    </citation>
    <scope>NUCLEOTIDE SEQUENCE [LARGE SCALE GENOMIC DNA]</scope>
    <source>
        <strain evidence="13 14">LMG 1745</strain>
    </source>
</reference>
<evidence type="ECO:0000256" key="8">
    <source>
        <dbReference type="PROSITE-ProRule" id="PRU01360"/>
    </source>
</evidence>
<feature type="region of interest" description="Disordered" evidence="10">
    <location>
        <begin position="1"/>
        <end position="41"/>
    </location>
</feature>
<dbReference type="InterPro" id="IPR012910">
    <property type="entry name" value="Plug_dom"/>
</dbReference>
<dbReference type="Pfam" id="PF00593">
    <property type="entry name" value="TonB_dep_Rec_b-barrel"/>
    <property type="match status" value="1"/>
</dbReference>
<accession>A0ABR9YVR9</accession>
<feature type="domain" description="TonB-dependent receptor-like beta-barrel" evidence="11">
    <location>
        <begin position="433"/>
        <end position="928"/>
    </location>
</feature>
<keyword evidence="2 8" id="KW-0813">Transport</keyword>
<dbReference type="Proteomes" id="UP000662701">
    <property type="component" value="Unassembled WGS sequence"/>
</dbReference>
<reference evidence="14" key="1">
    <citation type="submission" date="2020-04" db="EMBL/GenBank/DDBJ databases">
        <title>Description of novel Gluconacetobacter.</title>
        <authorList>
            <person name="Sombolestani A."/>
        </authorList>
    </citation>
    <scope>NUCLEOTIDE SEQUENCE [LARGE SCALE GENOMIC DNA]</scope>
    <source>
        <strain evidence="14">LMG 1745</strain>
    </source>
</reference>
<evidence type="ECO:0000259" key="12">
    <source>
        <dbReference type="Pfam" id="PF07715"/>
    </source>
</evidence>
<dbReference type="SUPFAM" id="SSF56935">
    <property type="entry name" value="Porins"/>
    <property type="match status" value="1"/>
</dbReference>
<comment type="subcellular location">
    <subcellularLocation>
        <location evidence="1 8">Cell outer membrane</location>
        <topology evidence="1 8">Multi-pass membrane protein</topology>
    </subcellularLocation>
</comment>
<evidence type="ECO:0000256" key="7">
    <source>
        <dbReference type="ARBA" id="ARBA00023237"/>
    </source>
</evidence>
<evidence type="ECO:0000256" key="2">
    <source>
        <dbReference type="ARBA" id="ARBA00022448"/>
    </source>
</evidence>
<gene>
    <name evidence="13" type="ORF">HKD19_08805</name>
</gene>
<feature type="compositionally biased region" description="Basic and acidic residues" evidence="10">
    <location>
        <begin position="18"/>
        <end position="33"/>
    </location>
</feature>
<dbReference type="Gene3D" id="2.170.130.10">
    <property type="entry name" value="TonB-dependent receptor, plug domain"/>
    <property type="match status" value="1"/>
</dbReference>
<evidence type="ECO:0000259" key="11">
    <source>
        <dbReference type="Pfam" id="PF00593"/>
    </source>
</evidence>
<evidence type="ECO:0000256" key="6">
    <source>
        <dbReference type="ARBA" id="ARBA00023136"/>
    </source>
</evidence>
<keyword evidence="7 8" id="KW-0998">Cell outer membrane</keyword>
<dbReference type="InterPro" id="IPR039426">
    <property type="entry name" value="TonB-dep_rcpt-like"/>
</dbReference>
<dbReference type="Gene3D" id="2.40.170.20">
    <property type="entry name" value="TonB-dependent receptor, beta-barrel domain"/>
    <property type="match status" value="1"/>
</dbReference>
<sequence>MTAVCAADVKDAATPSAEVKKNSSERSGVEHRLSSGTSVKASVKKKELQKVTSVKGSAAEQVTVTGSHIVRNGFSSPTPVTVLGHEDIAAQVPANISDLVNQLPAVTQGSTSATSSGFLSSGLAGINSVNLRGLGANRTLILIDGQRSVPSSITGLVDVNTIPQNLVERVEVVTGGASAQYGSDAVGGVVNFVLNKKFSGVKLSANTGFTTYADDPNYTLNATMGKTFLNGKLHVLLDAQYYQQFGVDTIDRSWNDSGYFQINNPAYTATNGQPQRLVGSGFGPSTYTSGGLISSGPLAGTYFGAPGQTGQLKYGVRSAASSPYMIGGDTEETLKGHVGTNSLTPSEERISVFNRTSYDISEHTEIFGQFSWNKYIGSSYYQQTPSTGVTINRDNAYLNRDYSQVASQMAAAGLNSFNMGTSNAGFPVPGSDVSRQVFRYVGGMNGKFKFAGNNWHWDWYYQYGRTLDDIRLKNTWNVSRMALAQDAVMHNGQIMCRSTISNPGNGCVPIDRLGTSGPSAAALNYIYGGQTGQPAREQVLQQHVASFDIGGDMFHLPGGNAAIAMGGDWRRESVSGYVNSAYQSGWQYGNFLANKGSYNVKEGYVELDLPVLKGVDINGAGRYTDYSTSGSVETWKTGATYAPIQDIKFRGTYSHDIRAPNLNELYAAGTSLNNTVVLPANSPVPGSQPFTQIRTGNTSLSPETSNTWTVGTVLSPRFLPGFMASVDYYSINISNAIGTVTGQNAVDFCYSGGTAWCNNIHYSNGVLQSILLQPFNFASQKERGLDIEASYRFRLAKIWKKLPGTFSVHGEITHYISNTVDNNVYPINYAGVNGGSLSGDYSAPKWNYRISSFYKVDNYTFNLVARGFSSGVYGNDYVQCTTNCPVSTPQHRTINNNHIKGAVYFDTSIAYDFTAYNHPVRATFVMNNMLNSKPVLIGSGPDGNNVPAFAQTNESLYNYLGRVFRVAVTANF</sequence>
<keyword evidence="14" id="KW-1185">Reference proteome</keyword>
<evidence type="ECO:0000313" key="13">
    <source>
        <dbReference type="EMBL" id="MBF0888643.1"/>
    </source>
</evidence>
<dbReference type="PANTHER" id="PTHR47234">
    <property type="match status" value="1"/>
</dbReference>
<dbReference type="Pfam" id="PF07715">
    <property type="entry name" value="Plug"/>
    <property type="match status" value="1"/>
</dbReference>
<feature type="domain" description="TonB-dependent receptor plug" evidence="12">
    <location>
        <begin position="75"/>
        <end position="189"/>
    </location>
</feature>
<protein>
    <submittedName>
        <fullName evidence="13">TonB-dependent receptor</fullName>
    </submittedName>
</protein>
<dbReference type="PROSITE" id="PS52016">
    <property type="entry name" value="TONB_DEPENDENT_REC_3"/>
    <property type="match status" value="1"/>
</dbReference>
<dbReference type="InterPro" id="IPR000531">
    <property type="entry name" value="Beta-barrel_TonB"/>
</dbReference>
<dbReference type="InterPro" id="IPR037066">
    <property type="entry name" value="Plug_dom_sf"/>
</dbReference>
<dbReference type="EMBL" id="JABCQH010000006">
    <property type="protein sequence ID" value="MBF0888643.1"/>
    <property type="molecule type" value="Genomic_DNA"/>
</dbReference>
<evidence type="ECO:0000256" key="4">
    <source>
        <dbReference type="ARBA" id="ARBA00022692"/>
    </source>
</evidence>
<keyword evidence="4 8" id="KW-0812">Transmembrane</keyword>
<name>A0ABR9YVR9_9PROT</name>
<evidence type="ECO:0000313" key="14">
    <source>
        <dbReference type="Proteomes" id="UP000662701"/>
    </source>
</evidence>